<evidence type="ECO:0000313" key="1">
    <source>
        <dbReference type="EMBL" id="GBM98993.1"/>
    </source>
</evidence>
<organism evidence="1 2">
    <name type="scientific">Araneus ventricosus</name>
    <name type="common">Orbweaver spider</name>
    <name type="synonym">Epeira ventricosa</name>
    <dbReference type="NCBI Taxonomy" id="182803"/>
    <lineage>
        <taxon>Eukaryota</taxon>
        <taxon>Metazoa</taxon>
        <taxon>Ecdysozoa</taxon>
        <taxon>Arthropoda</taxon>
        <taxon>Chelicerata</taxon>
        <taxon>Arachnida</taxon>
        <taxon>Araneae</taxon>
        <taxon>Araneomorphae</taxon>
        <taxon>Entelegynae</taxon>
        <taxon>Araneoidea</taxon>
        <taxon>Araneidae</taxon>
        <taxon>Araneus</taxon>
    </lineage>
</organism>
<gene>
    <name evidence="1" type="ORF">AVEN_126812_1</name>
</gene>
<dbReference type="AlphaFoldDB" id="A0A4Y2K8B4"/>
<keyword evidence="2" id="KW-1185">Reference proteome</keyword>
<reference evidence="1 2" key="1">
    <citation type="journal article" date="2019" name="Sci. Rep.">
        <title>Orb-weaving spider Araneus ventricosus genome elucidates the spidroin gene catalogue.</title>
        <authorList>
            <person name="Kono N."/>
            <person name="Nakamura H."/>
            <person name="Ohtoshi R."/>
            <person name="Moran D.A.P."/>
            <person name="Shinohara A."/>
            <person name="Yoshida Y."/>
            <person name="Fujiwara M."/>
            <person name="Mori M."/>
            <person name="Tomita M."/>
            <person name="Arakawa K."/>
        </authorList>
    </citation>
    <scope>NUCLEOTIDE SEQUENCE [LARGE SCALE GENOMIC DNA]</scope>
</reference>
<protein>
    <submittedName>
        <fullName evidence="1">Uncharacterized protein</fullName>
    </submittedName>
</protein>
<sequence length="101" mass="10826">MCGSQIGEISSGTGGCSLQKAKVHPCGVGEKRLIVHFGASVNDPSKSIDLNGWKTNLSLGQMVQLTAEWMCCRKCTTLTAGTFSTADPSKRKKKEIYLSCI</sequence>
<proteinExistence type="predicted"/>
<name>A0A4Y2K8B4_ARAVE</name>
<comment type="caution">
    <text evidence="1">The sequence shown here is derived from an EMBL/GenBank/DDBJ whole genome shotgun (WGS) entry which is preliminary data.</text>
</comment>
<dbReference type="EMBL" id="BGPR01193889">
    <property type="protein sequence ID" value="GBM98993.1"/>
    <property type="molecule type" value="Genomic_DNA"/>
</dbReference>
<accession>A0A4Y2K8B4</accession>
<evidence type="ECO:0000313" key="2">
    <source>
        <dbReference type="Proteomes" id="UP000499080"/>
    </source>
</evidence>
<dbReference type="Proteomes" id="UP000499080">
    <property type="component" value="Unassembled WGS sequence"/>
</dbReference>